<proteinExistence type="predicted"/>
<protein>
    <recommendedName>
        <fullName evidence="4">Secreted protein</fullName>
    </recommendedName>
</protein>
<sequence length="72" mass="7543">MIRRITLLAAVAAVGLTVAFAGAPAASAAPTHAPPPRMYCTGTVCFLICAAIDAISPVPQRWCYPLWTPNMS</sequence>
<comment type="caution">
    <text evidence="2">The sequence shown here is derived from an EMBL/GenBank/DDBJ whole genome shotgun (WGS) entry which is preliminary data.</text>
</comment>
<reference evidence="2 3" key="1">
    <citation type="journal article" date="2019" name="Int. J. Syst. Evol. Microbiol.">
        <title>The Global Catalogue of Microorganisms (GCM) 10K type strain sequencing project: providing services to taxonomists for standard genome sequencing and annotation.</title>
        <authorList>
            <consortium name="The Broad Institute Genomics Platform"/>
            <consortium name="The Broad Institute Genome Sequencing Center for Infectious Disease"/>
            <person name="Wu L."/>
            <person name="Ma J."/>
        </authorList>
    </citation>
    <scope>NUCLEOTIDE SEQUENCE [LARGE SCALE GENOMIC DNA]</scope>
    <source>
        <strain evidence="2 3">JCM 16227</strain>
    </source>
</reference>
<organism evidence="2 3">
    <name type="scientific">Gordonia cholesterolivorans</name>
    <dbReference type="NCBI Taxonomy" id="559625"/>
    <lineage>
        <taxon>Bacteria</taxon>
        <taxon>Bacillati</taxon>
        <taxon>Actinomycetota</taxon>
        <taxon>Actinomycetes</taxon>
        <taxon>Mycobacteriales</taxon>
        <taxon>Gordoniaceae</taxon>
        <taxon>Gordonia</taxon>
    </lineage>
</organism>
<keyword evidence="3" id="KW-1185">Reference proteome</keyword>
<dbReference type="RefSeq" id="WP_045538625.1">
    <property type="nucleotide sequence ID" value="NZ_BAAARB010000001.1"/>
</dbReference>
<gene>
    <name evidence="2" type="ORF">GCM10009855_01350</name>
</gene>
<feature type="chain" id="PRO_5046137012" description="Secreted protein" evidence="1">
    <location>
        <begin position="29"/>
        <end position="72"/>
    </location>
</feature>
<keyword evidence="1" id="KW-0732">Signal</keyword>
<dbReference type="EMBL" id="BAAARB010000001">
    <property type="protein sequence ID" value="GAA2365857.1"/>
    <property type="molecule type" value="Genomic_DNA"/>
</dbReference>
<evidence type="ECO:0008006" key="4">
    <source>
        <dbReference type="Google" id="ProtNLM"/>
    </source>
</evidence>
<evidence type="ECO:0000313" key="2">
    <source>
        <dbReference type="EMBL" id="GAA2365857.1"/>
    </source>
</evidence>
<dbReference type="PROSITE" id="PS51318">
    <property type="entry name" value="TAT"/>
    <property type="match status" value="1"/>
</dbReference>
<accession>A0ABN3H273</accession>
<evidence type="ECO:0000256" key="1">
    <source>
        <dbReference type="SAM" id="SignalP"/>
    </source>
</evidence>
<dbReference type="InterPro" id="IPR006311">
    <property type="entry name" value="TAT_signal"/>
</dbReference>
<feature type="signal peptide" evidence="1">
    <location>
        <begin position="1"/>
        <end position="28"/>
    </location>
</feature>
<name>A0ABN3H273_9ACTN</name>
<evidence type="ECO:0000313" key="3">
    <source>
        <dbReference type="Proteomes" id="UP001501170"/>
    </source>
</evidence>
<dbReference type="Proteomes" id="UP001501170">
    <property type="component" value="Unassembled WGS sequence"/>
</dbReference>